<name>A0ABS0E1C6_9GAMM</name>
<reference evidence="2 3" key="1">
    <citation type="submission" date="2020-11" db="EMBL/GenBank/DDBJ databases">
        <title>Taxonomic investigation of Rahnella spp.</title>
        <authorList>
            <person name="Lee S.D."/>
        </authorList>
    </citation>
    <scope>NUCLEOTIDE SEQUENCE [LARGE SCALE GENOMIC DNA]</scope>
    <source>
        <strain evidence="2 3">SAP-10</strain>
    </source>
</reference>
<keyword evidence="1" id="KW-1133">Transmembrane helix</keyword>
<protein>
    <submittedName>
        <fullName evidence="2">Uncharacterized protein</fullName>
    </submittedName>
</protein>
<evidence type="ECO:0000313" key="2">
    <source>
        <dbReference type="EMBL" id="MBF7958163.1"/>
    </source>
</evidence>
<keyword evidence="1" id="KW-0812">Transmembrane</keyword>
<keyword evidence="3" id="KW-1185">Reference proteome</keyword>
<feature type="transmembrane region" description="Helical" evidence="1">
    <location>
        <begin position="270"/>
        <end position="289"/>
    </location>
</feature>
<dbReference type="Proteomes" id="UP000600307">
    <property type="component" value="Unassembled WGS sequence"/>
</dbReference>
<dbReference type="EMBL" id="JADOBH010000006">
    <property type="protein sequence ID" value="MBF7958163.1"/>
    <property type="molecule type" value="Genomic_DNA"/>
</dbReference>
<dbReference type="NCBIfam" id="NF041560">
    <property type="entry name" value="T6SS_Burk_ExIF"/>
    <property type="match status" value="1"/>
</dbReference>
<sequence>MEIETEKELINYTSCLRSEYKDPARLSGCRESLVIYVKSCQAQIDEYDRTNYPSGNAEPVHKTWKKDYIDDVRGCLIRAKKYLRQVETEKNSFPPLPELPPTKPLIKISGIVEELSVKKVIGYFDFSEYSTEKARAEEKIKRDNEGASFLLLLQFFGGDGPHARFNDGKRKESKCSYIKVKVNGKIFSGWVRQTNVQVGDYVEMAAMPEGNNYYIYALATPNKGIISIIPNCYAGRNYPNIKQLVTMYGKFYTIVFLIMCLFETPTLEQFIYAILVVSSFSAATTYFVYRGMINENHAPGKLFEEICNVLNIPNGEKLNLSEYTEMKINDMKKKGEKIEPGVGETSGPQQANQNDFNINYYPIKSKINR</sequence>
<feature type="transmembrane region" description="Helical" evidence="1">
    <location>
        <begin position="245"/>
        <end position="264"/>
    </location>
</feature>
<accession>A0ABS0E1C6</accession>
<dbReference type="RefSeq" id="WP_195818052.1">
    <property type="nucleotide sequence ID" value="NZ_JADOBH010000006.1"/>
</dbReference>
<keyword evidence="1" id="KW-0472">Membrane</keyword>
<proteinExistence type="predicted"/>
<comment type="caution">
    <text evidence="2">The sequence shown here is derived from an EMBL/GenBank/DDBJ whole genome shotgun (WGS) entry which is preliminary data.</text>
</comment>
<gene>
    <name evidence="2" type="ORF">IV431_21645</name>
</gene>
<dbReference type="InterPro" id="IPR048130">
    <property type="entry name" value="T6SS_ExIF-like"/>
</dbReference>
<organism evidence="2 3">
    <name type="scientific">Rahnella victoriana</name>
    <dbReference type="NCBI Taxonomy" id="1510570"/>
    <lineage>
        <taxon>Bacteria</taxon>
        <taxon>Pseudomonadati</taxon>
        <taxon>Pseudomonadota</taxon>
        <taxon>Gammaproteobacteria</taxon>
        <taxon>Enterobacterales</taxon>
        <taxon>Yersiniaceae</taxon>
        <taxon>Rahnella</taxon>
    </lineage>
</organism>
<evidence type="ECO:0000256" key="1">
    <source>
        <dbReference type="SAM" id="Phobius"/>
    </source>
</evidence>
<evidence type="ECO:0000313" key="3">
    <source>
        <dbReference type="Proteomes" id="UP000600307"/>
    </source>
</evidence>